<reference evidence="2" key="1">
    <citation type="submission" date="2022-11" db="UniProtKB">
        <authorList>
            <consortium name="WormBaseParasite"/>
        </authorList>
    </citation>
    <scope>IDENTIFICATION</scope>
</reference>
<keyword evidence="1" id="KW-1185">Reference proteome</keyword>
<sequence length="340" mass="39785">MIAKELKKRNVRFYFIHFDTFQFTTLIVAANIELKIGESILIVKAAAKDFIVVHEFHKSSDGYKCPFFKGKRIIECKSGYKPNAIKDDILAASNPKQIILALCSSSSTPLFKDLKNYILKSKKLIVFENIDQNCQYRAIFEIAEWICDRNYTKYFVYPDSFYDTFFVENEEEIGKYSNEIYLFWNQRDGFSEPQTAFAPRSHKSYYIGYSPYDKDDNHTIVKRAEILKGKYHKLELSLSVDINFLPSLTQEAHVDPKIEQLPKILTEKMDSKIPVIGFFDNSSIICFWNEKEKCYKFSEKWNGLYGKDLFMAFDKEKPMFFEEARESLKTHPSFVVYGNG</sequence>
<protein>
    <submittedName>
        <fullName evidence="2">Uncharacterized protein</fullName>
    </submittedName>
</protein>
<dbReference type="WBParaSite" id="PDA_v2.g10700.t1">
    <property type="protein sequence ID" value="PDA_v2.g10700.t1"/>
    <property type="gene ID" value="PDA_v2.g10700"/>
</dbReference>
<organism evidence="1 2">
    <name type="scientific">Panagrolaimus davidi</name>
    <dbReference type="NCBI Taxonomy" id="227884"/>
    <lineage>
        <taxon>Eukaryota</taxon>
        <taxon>Metazoa</taxon>
        <taxon>Ecdysozoa</taxon>
        <taxon>Nematoda</taxon>
        <taxon>Chromadorea</taxon>
        <taxon>Rhabditida</taxon>
        <taxon>Tylenchina</taxon>
        <taxon>Panagrolaimomorpha</taxon>
        <taxon>Panagrolaimoidea</taxon>
        <taxon>Panagrolaimidae</taxon>
        <taxon>Panagrolaimus</taxon>
    </lineage>
</organism>
<evidence type="ECO:0000313" key="1">
    <source>
        <dbReference type="Proteomes" id="UP000887578"/>
    </source>
</evidence>
<dbReference type="AlphaFoldDB" id="A0A914P0J8"/>
<name>A0A914P0J8_9BILA</name>
<dbReference type="Proteomes" id="UP000887578">
    <property type="component" value="Unplaced"/>
</dbReference>
<proteinExistence type="predicted"/>
<accession>A0A914P0J8</accession>
<evidence type="ECO:0000313" key="2">
    <source>
        <dbReference type="WBParaSite" id="PDA_v2.g10700.t1"/>
    </source>
</evidence>